<dbReference type="Pfam" id="PF00550">
    <property type="entry name" value="PP-binding"/>
    <property type="match status" value="1"/>
</dbReference>
<dbReference type="PROSITE" id="PS50075">
    <property type="entry name" value="CARRIER"/>
    <property type="match status" value="1"/>
</dbReference>
<dbReference type="Pfam" id="PF00668">
    <property type="entry name" value="Condensation"/>
    <property type="match status" value="3"/>
</dbReference>
<dbReference type="SUPFAM" id="SSF47336">
    <property type="entry name" value="ACP-like"/>
    <property type="match status" value="1"/>
</dbReference>
<dbReference type="Pfam" id="PF00501">
    <property type="entry name" value="AMP-binding"/>
    <property type="match status" value="2"/>
</dbReference>
<evidence type="ECO:0000256" key="5">
    <source>
        <dbReference type="ARBA" id="ARBA00023194"/>
    </source>
</evidence>
<dbReference type="Pfam" id="PF13193">
    <property type="entry name" value="AMP-binding_C"/>
    <property type="match status" value="1"/>
</dbReference>
<dbReference type="CDD" id="cd19540">
    <property type="entry name" value="LCL_NRPS-like"/>
    <property type="match status" value="1"/>
</dbReference>
<dbReference type="Gene3D" id="3.40.50.980">
    <property type="match status" value="4"/>
</dbReference>
<evidence type="ECO:0000256" key="2">
    <source>
        <dbReference type="ARBA" id="ARBA00022450"/>
    </source>
</evidence>
<evidence type="ECO:0000256" key="4">
    <source>
        <dbReference type="ARBA" id="ARBA00022737"/>
    </source>
</evidence>
<reference evidence="7 8" key="1">
    <citation type="submission" date="2017-04" db="EMBL/GenBank/DDBJ databases">
        <authorList>
            <person name="Varghese N."/>
            <person name="Submissions S."/>
        </authorList>
    </citation>
    <scope>NUCLEOTIDE SEQUENCE [LARGE SCALE GENOMIC DNA]</scope>
    <source>
        <strain evidence="7 8">J3</strain>
    </source>
</reference>
<dbReference type="InterPro" id="IPR010060">
    <property type="entry name" value="NRPS_synth"/>
</dbReference>
<dbReference type="PROSITE" id="PS00012">
    <property type="entry name" value="PHOSPHOPANTETHEINE"/>
    <property type="match status" value="1"/>
</dbReference>
<dbReference type="Gene3D" id="2.30.38.10">
    <property type="entry name" value="Luciferase, Domain 3"/>
    <property type="match status" value="2"/>
</dbReference>
<keyword evidence="4" id="KW-0677">Repeat</keyword>
<dbReference type="InterPro" id="IPR023213">
    <property type="entry name" value="CAT-like_dom_sf"/>
</dbReference>
<dbReference type="NCBIfam" id="TIGR01720">
    <property type="entry name" value="NRPS-para261"/>
    <property type="match status" value="1"/>
</dbReference>
<dbReference type="InterPro" id="IPR001242">
    <property type="entry name" value="Condensation_dom"/>
</dbReference>
<feature type="domain" description="Carrier" evidence="6">
    <location>
        <begin position="1515"/>
        <end position="1590"/>
    </location>
</feature>
<dbReference type="Gene3D" id="1.10.1200.10">
    <property type="entry name" value="ACP-like"/>
    <property type="match status" value="1"/>
</dbReference>
<evidence type="ECO:0000256" key="3">
    <source>
        <dbReference type="ARBA" id="ARBA00022553"/>
    </source>
</evidence>
<evidence type="ECO:0000313" key="8">
    <source>
        <dbReference type="Proteomes" id="UP000193566"/>
    </source>
</evidence>
<dbReference type="InterPro" id="IPR000873">
    <property type="entry name" value="AMP-dep_synth/lig_dom"/>
</dbReference>
<dbReference type="Proteomes" id="UP000193566">
    <property type="component" value="Unassembled WGS sequence"/>
</dbReference>
<dbReference type="Gene3D" id="3.30.559.30">
    <property type="entry name" value="Nonribosomal peptide synthetase, condensation domain"/>
    <property type="match status" value="3"/>
</dbReference>
<dbReference type="InterPro" id="IPR036736">
    <property type="entry name" value="ACP-like_sf"/>
</dbReference>
<protein>
    <submittedName>
        <fullName evidence="7">Non-ribosomal peptide synthase domain TIGR01720/amino acid adenylation domain-containing protein</fullName>
    </submittedName>
</protein>
<sequence length="2543" mass="274594">QLVSRAKARGVVFTPRDVFERRSVAGLAEVATRADETQAVRLEELSGGGVGDVPLTPIMREVLGWPGGFDRFSQTVAVTLPADIDRDVLTRTIGAVVDHHDALRSILERDADGEVTLRVRSASTVDPGALLTRVEVAADVDDAELTEIASRELDSALGALDPFAGSVLRFVWFDFGSAERRGVLLVVAHHLVMDGVSWRILLPDLGLAWGQIVSGEQPRLEAVGTSLRRWAHGLVDAAAQRRSELPLWERILEGPDPLLGERPFDPAVDVTSTVERIEMNLDAAQTDALLTTVPALFRGGVADGLVAALGLALVSWRRDRGIESSSALVKFEGHGREESVVPGADLSRTVGWFTSAYPVRVDLTGIDVDDAVAGGAAMGAAVKAVKEQLLAIPDKGMGFGLLRYLDPESSARLAAIARPPQISFNYLGRVSSADVPEGLAEIGWAPTDALGRVDAALDADMPASAAVDINAIVNDGADGPQLGANIAFPAGLLDREDVDEFVQHWRAALAALVTHAADPAAGGLTPSDVPLVSVTQADLDRWHVRYPSLADVWPLSPLQSGLLFHALMTGEDDVDVYTMQAVLDLEGEVDPERLHRAAQALLDRHANLRTVFVTDADGDSVQLVLDDVQVPWRTVDMSAEVAADGVTATVPFWKDEEARRFVMDTGPLMRFVLVHLGDGRYQLGVTTHHVLVDGWSMPLLMQDLMALYATRGEVSLLPRVRSYRSFLEWVTARDRESSREAWAQTFAGFEEPTLLAPQTPRHPGLQGDDRVKVELDAERLVAVSSAAARLGVTVNTLVQAAWGVLLGRLTGAEDVVFGATVSGRPADLPGVESMVGLFINTLPVRVAFDPDEPISVFLERLQGEQAALLGHHHLGLTEIQRATSPSVAFDTLTVFESYPLDEEALAEQSASIDGMAVTGVGTHDATHYPLSLFVHLRSALEVELRYQRALFDRDQVETLVERFVRALEAMAQQPEMPVGDIALLGSEELDRILHAWNDSDHALDGTALLTTRFDAQVARTPDAVALSYEGEELTYAEFDARVNRLARHLIRRGVGPESLVGLAVRRSTELLVGMYAIVRAGGAWVPIDPDHPADRIRHILDTADPVCIVTTARDEFEIPSGIAVDAVEIDRLDLADVPATPIGDEDRLSPLRPDNTAYAIFTSGSTGRPKGVAVTHRAIVNQTEWMLHEFEMTSEDVYFQKTATTFDVSLWGFFMPLSVGAKLVIATPDGHRDPAYLSEVIAREKVTITDFVPSMLTVFAAHADAASCSTLRDIFVIGEALPPETIDGVRRISSADIDNLYGPTEAAVSATYWQAPAEGPVDVVPIGVPEWNVRAYVLDGRLRPVPVGVPGELYLAGVQLARGYVRRPDLTSDRFVANPFGESGDRMYRTGDLVTWNGDGELEYIGRTDFQVKFRGQRIELGEIETALLAHESVNQAAVLVAQTQTGDQLAGYVVPVPGHEIDSGALIEFVSGSLPSYMVPAAVVVLDEFPLNTSGKLDRKALPAPTFEVRKFRAPRTPVEEIVAGAFADVLGVDRVGLDDDFFALGGNSLIATQLVARLGSALDVRVPVRALFEASTVEALAAHAEQHTGATGRAPLVPQPRTDRIPLSLAQQRMWFLNRFDSSSAADNLPVAVRLTGALDVEALQAAVRDMLDRHEVLRTIYPEDDGRPYQLVLPTADAAQQVVAEDVDPADVPDRIREIVTTGFDVTSELPLRVALLRLSETDHVLVFVVHHISADGWSMAPLTRDVMTAYLSRAHGEEPGWTPLPVQYADFAVWQRRVLGSEDDPESVLSAQAAYWREALAGLPDELNLPMDRPRPPVQSFAGGTVGLTIDADTHRAVAELARRTGTTMFMVMHTALAVFLARMADTDDVAIGTPIAGRGEHELDDMIGMFVNTLVLRSRVDGGESFTDLLARVRETDLEAFAHADIPFERLVEILAPERSTARHPLFQVALSFENLPSAGLELPGLTVSGVPFDVDTAKFDLSLTLREQYDETGEPAGIGAEFSYATALFDRRTVEEFARRFSMLLTGALVDPQAPVGDLAILDASEFDRLTHVHGDRVSAGGSLTDILTTGVAIDPDAVAVRYEGRSITYQELDETSSRLARLLIERGVGPENIVAVAYPRSYEMVLSVWAIAKTGAAHLPVDPTYPTERVRYMLSDSGAALGLTGGAHIGDLPDEADWLVLDSAETTAALEARSADPITDAERLRPIRLDQPAYVIYTSGSTGRPKGVVVTHTGLGGVVDTAVDLYHLRAGHRFLHICSPSFDPSVLEWMAAFSSGATLVIVPAGIIGGPDLAELLKTERVTHTIITPAVLGTMDPTGIDSLEVVSVGGDVTTPELLARWAPGRKYFNGYGPTETTIISSFGKLQPGRPVTIGNPTHGVSALVLDARLQPVPEGVAGELYMAGGALARGYHGRSGLTSERFVANPYSADGSRMYRTGDVVRWRSIDGGPVELEFVGRSDFQVKVRGFRIELGEIDAALTEHETVDFAATLGRTTGSGATVLVSYVLPVRGRTVDTAELTEFVARSLPPHMVPSAIV</sequence>
<name>A0ABY1MJD3_RHORH</name>
<keyword evidence="3" id="KW-0597">Phosphoprotein</keyword>
<dbReference type="InterPro" id="IPR009081">
    <property type="entry name" value="PP-bd_ACP"/>
</dbReference>
<feature type="non-terminal residue" evidence="7">
    <location>
        <position position="2543"/>
    </location>
</feature>
<keyword evidence="8" id="KW-1185">Reference proteome</keyword>
<keyword evidence="5" id="KW-0045">Antibiotic biosynthesis</keyword>
<dbReference type="CDD" id="cd17646">
    <property type="entry name" value="A_NRPS_AB3403-like"/>
    <property type="match status" value="1"/>
</dbReference>
<dbReference type="PANTHER" id="PTHR45527">
    <property type="entry name" value="NONRIBOSOMAL PEPTIDE SYNTHETASE"/>
    <property type="match status" value="1"/>
</dbReference>
<keyword evidence="2" id="KW-0596">Phosphopantetheine</keyword>
<dbReference type="Gene3D" id="3.30.300.30">
    <property type="match status" value="2"/>
</dbReference>
<dbReference type="RefSeq" id="WP_143533496.1">
    <property type="nucleotide sequence ID" value="NZ_FXAV01000049.1"/>
</dbReference>
<dbReference type="PANTHER" id="PTHR45527:SF1">
    <property type="entry name" value="FATTY ACID SYNTHASE"/>
    <property type="match status" value="1"/>
</dbReference>
<dbReference type="CDD" id="cd19543">
    <property type="entry name" value="DCL_NRPS"/>
    <property type="match status" value="1"/>
</dbReference>
<comment type="cofactor">
    <cofactor evidence="1">
        <name>pantetheine 4'-phosphate</name>
        <dbReference type="ChEBI" id="CHEBI:47942"/>
    </cofactor>
</comment>
<dbReference type="InterPro" id="IPR020845">
    <property type="entry name" value="AMP-binding_CS"/>
</dbReference>
<dbReference type="SUPFAM" id="SSF52777">
    <property type="entry name" value="CoA-dependent acyltransferases"/>
    <property type="match status" value="6"/>
</dbReference>
<organism evidence="7 8">
    <name type="scientific">Rhodococcus rhodochrous J3</name>
    <dbReference type="NCBI Taxonomy" id="903528"/>
    <lineage>
        <taxon>Bacteria</taxon>
        <taxon>Bacillati</taxon>
        <taxon>Actinomycetota</taxon>
        <taxon>Actinomycetes</taxon>
        <taxon>Mycobacteriales</taxon>
        <taxon>Nocardiaceae</taxon>
        <taxon>Rhodococcus</taxon>
    </lineage>
</organism>
<dbReference type="Gene3D" id="3.30.559.10">
    <property type="entry name" value="Chloramphenicol acetyltransferase-like domain"/>
    <property type="match status" value="3"/>
</dbReference>
<dbReference type="SUPFAM" id="SSF56801">
    <property type="entry name" value="Acetyl-CoA synthetase-like"/>
    <property type="match status" value="2"/>
</dbReference>
<dbReference type="InterPro" id="IPR006162">
    <property type="entry name" value="Ppantetheine_attach_site"/>
</dbReference>
<dbReference type="InterPro" id="IPR045851">
    <property type="entry name" value="AMP-bd_C_sf"/>
</dbReference>
<feature type="non-terminal residue" evidence="7">
    <location>
        <position position="1"/>
    </location>
</feature>
<dbReference type="SMART" id="SM00823">
    <property type="entry name" value="PKS_PP"/>
    <property type="match status" value="1"/>
</dbReference>
<dbReference type="InterPro" id="IPR010071">
    <property type="entry name" value="AA_adenyl_dom"/>
</dbReference>
<dbReference type="InterPro" id="IPR025110">
    <property type="entry name" value="AMP-bd_C"/>
</dbReference>
<evidence type="ECO:0000256" key="1">
    <source>
        <dbReference type="ARBA" id="ARBA00001957"/>
    </source>
</evidence>
<evidence type="ECO:0000313" key="7">
    <source>
        <dbReference type="EMBL" id="SMG60193.1"/>
    </source>
</evidence>
<gene>
    <name evidence="7" type="ORF">SAMN02745947_05579</name>
</gene>
<dbReference type="NCBIfam" id="TIGR01733">
    <property type="entry name" value="AA-adenyl-dom"/>
    <property type="match status" value="2"/>
</dbReference>
<proteinExistence type="predicted"/>
<comment type="caution">
    <text evidence="7">The sequence shown here is derived from an EMBL/GenBank/DDBJ whole genome shotgun (WGS) entry which is preliminary data.</text>
</comment>
<accession>A0ABY1MJD3</accession>
<dbReference type="InterPro" id="IPR020806">
    <property type="entry name" value="PKS_PP-bd"/>
</dbReference>
<dbReference type="PROSITE" id="PS00455">
    <property type="entry name" value="AMP_BINDING"/>
    <property type="match status" value="1"/>
</dbReference>
<evidence type="ECO:0000259" key="6">
    <source>
        <dbReference type="PROSITE" id="PS50075"/>
    </source>
</evidence>
<dbReference type="EMBL" id="FXAV01000049">
    <property type="protein sequence ID" value="SMG60193.1"/>
    <property type="molecule type" value="Genomic_DNA"/>
</dbReference>